<comment type="caution">
    <text evidence="1">The sequence shown here is derived from an EMBL/GenBank/DDBJ whole genome shotgun (WGS) entry which is preliminary data.</text>
</comment>
<accession>A0ABX0AB73</accession>
<gene>
    <name evidence="1" type="ORF">DT603_08145</name>
</gene>
<dbReference type="Proteomes" id="UP001429354">
    <property type="component" value="Unassembled WGS sequence"/>
</dbReference>
<name>A0ABX0AB73_9GAMM</name>
<protein>
    <submittedName>
        <fullName evidence="1">Uncharacterized protein</fullName>
    </submittedName>
</protein>
<dbReference type="EMBL" id="QOVG01000004">
    <property type="protein sequence ID" value="NDK38807.1"/>
    <property type="molecule type" value="Genomic_DNA"/>
</dbReference>
<reference evidence="1 2" key="1">
    <citation type="submission" date="2018-07" db="EMBL/GenBank/DDBJ databases">
        <title>Whole genome Sequencing of Pseudoxanthomonas gei KCTC 32298 (T).</title>
        <authorList>
            <person name="Kumar S."/>
            <person name="Bansal K."/>
            <person name="Kaur A."/>
            <person name="Patil P."/>
            <person name="Sharma S."/>
            <person name="Patil P.B."/>
        </authorList>
    </citation>
    <scope>NUCLEOTIDE SEQUENCE [LARGE SCALE GENOMIC DNA]</scope>
    <source>
        <strain evidence="1 2">KCTC 32298</strain>
    </source>
</reference>
<sequence>METQPTYHSPRNAPPEQLQRMDLTFTLFALLTIRAFRAKIATETGRRVTLAMALDALIKSHPFAKPSGDSRSH</sequence>
<organism evidence="1 2">
    <name type="scientific">Pseudoxanthomonas gei</name>
    <dbReference type="NCBI Taxonomy" id="1383030"/>
    <lineage>
        <taxon>Bacteria</taxon>
        <taxon>Pseudomonadati</taxon>
        <taxon>Pseudomonadota</taxon>
        <taxon>Gammaproteobacteria</taxon>
        <taxon>Lysobacterales</taxon>
        <taxon>Lysobacteraceae</taxon>
        <taxon>Pseudoxanthomonas</taxon>
    </lineage>
</organism>
<keyword evidence="2" id="KW-1185">Reference proteome</keyword>
<evidence type="ECO:0000313" key="1">
    <source>
        <dbReference type="EMBL" id="NDK38807.1"/>
    </source>
</evidence>
<dbReference type="RefSeq" id="WP_162349370.1">
    <property type="nucleotide sequence ID" value="NZ_QOVG01000004.1"/>
</dbReference>
<evidence type="ECO:0000313" key="2">
    <source>
        <dbReference type="Proteomes" id="UP001429354"/>
    </source>
</evidence>
<proteinExistence type="predicted"/>